<keyword evidence="2" id="KW-0813">Transport</keyword>
<dbReference type="GO" id="GO:0005886">
    <property type="term" value="C:plasma membrane"/>
    <property type="evidence" value="ECO:0007669"/>
    <property type="project" value="UniProtKB-SubCell"/>
</dbReference>
<evidence type="ECO:0000256" key="3">
    <source>
        <dbReference type="ARBA" id="ARBA00022692"/>
    </source>
</evidence>
<name>A0A402AZ47_9CHLR</name>
<dbReference type="EMBL" id="BIFS01000002">
    <property type="protein sequence ID" value="GCE24353.1"/>
    <property type="molecule type" value="Genomic_DNA"/>
</dbReference>
<feature type="transmembrane region" description="Helical" evidence="6">
    <location>
        <begin position="90"/>
        <end position="106"/>
    </location>
</feature>
<evidence type="ECO:0000256" key="6">
    <source>
        <dbReference type="SAM" id="Phobius"/>
    </source>
</evidence>
<organism evidence="8 9">
    <name type="scientific">Dictyobacter kobayashii</name>
    <dbReference type="NCBI Taxonomy" id="2014872"/>
    <lineage>
        <taxon>Bacteria</taxon>
        <taxon>Bacillati</taxon>
        <taxon>Chloroflexota</taxon>
        <taxon>Ktedonobacteria</taxon>
        <taxon>Ktedonobacterales</taxon>
        <taxon>Dictyobacteraceae</taxon>
        <taxon>Dictyobacter</taxon>
    </lineage>
</organism>
<evidence type="ECO:0000256" key="2">
    <source>
        <dbReference type="ARBA" id="ARBA00022448"/>
    </source>
</evidence>
<feature type="transmembrane region" description="Helical" evidence="6">
    <location>
        <begin position="177"/>
        <end position="196"/>
    </location>
</feature>
<keyword evidence="5 6" id="KW-0472">Membrane</keyword>
<dbReference type="InterPro" id="IPR020846">
    <property type="entry name" value="MFS_dom"/>
</dbReference>
<dbReference type="Proteomes" id="UP000287188">
    <property type="component" value="Unassembled WGS sequence"/>
</dbReference>
<protein>
    <submittedName>
        <fullName evidence="8">MFS transporter</fullName>
    </submittedName>
</protein>
<dbReference type="PANTHER" id="PTHR23505:SF79">
    <property type="entry name" value="PROTEIN SPINSTER"/>
    <property type="match status" value="1"/>
</dbReference>
<dbReference type="InterPro" id="IPR036259">
    <property type="entry name" value="MFS_trans_sf"/>
</dbReference>
<feature type="transmembrane region" description="Helical" evidence="6">
    <location>
        <begin position="292"/>
        <end position="313"/>
    </location>
</feature>
<feature type="transmembrane region" description="Helical" evidence="6">
    <location>
        <begin position="385"/>
        <end position="409"/>
    </location>
</feature>
<feature type="transmembrane region" description="Helical" evidence="6">
    <location>
        <begin position="251"/>
        <end position="272"/>
    </location>
</feature>
<feature type="transmembrane region" description="Helical" evidence="6">
    <location>
        <begin position="112"/>
        <end position="130"/>
    </location>
</feature>
<evidence type="ECO:0000256" key="5">
    <source>
        <dbReference type="ARBA" id="ARBA00023136"/>
    </source>
</evidence>
<gene>
    <name evidence="8" type="ORF">KDK_81530</name>
</gene>
<keyword evidence="3 6" id="KW-0812">Transmembrane</keyword>
<keyword evidence="9" id="KW-1185">Reference proteome</keyword>
<feature type="domain" description="Major facilitator superfamily (MFS) profile" evidence="7">
    <location>
        <begin position="25"/>
        <end position="456"/>
    </location>
</feature>
<dbReference type="PROSITE" id="PS50850">
    <property type="entry name" value="MFS"/>
    <property type="match status" value="1"/>
</dbReference>
<dbReference type="AlphaFoldDB" id="A0A402AZ47"/>
<evidence type="ECO:0000256" key="1">
    <source>
        <dbReference type="ARBA" id="ARBA00004651"/>
    </source>
</evidence>
<dbReference type="GO" id="GO:0022857">
    <property type="term" value="F:transmembrane transporter activity"/>
    <property type="evidence" value="ECO:0007669"/>
    <property type="project" value="InterPro"/>
</dbReference>
<dbReference type="Gene3D" id="1.20.1250.20">
    <property type="entry name" value="MFS general substrate transporter like domains"/>
    <property type="match status" value="1"/>
</dbReference>
<feature type="transmembrane region" description="Helical" evidence="6">
    <location>
        <begin position="429"/>
        <end position="450"/>
    </location>
</feature>
<feature type="transmembrane region" description="Helical" evidence="6">
    <location>
        <begin position="151"/>
        <end position="171"/>
    </location>
</feature>
<evidence type="ECO:0000313" key="8">
    <source>
        <dbReference type="EMBL" id="GCE24353.1"/>
    </source>
</evidence>
<dbReference type="RefSeq" id="WP_161978035.1">
    <property type="nucleotide sequence ID" value="NZ_BIFS01000002.1"/>
</dbReference>
<evidence type="ECO:0000256" key="4">
    <source>
        <dbReference type="ARBA" id="ARBA00022989"/>
    </source>
</evidence>
<feature type="transmembrane region" description="Helical" evidence="6">
    <location>
        <begin position="351"/>
        <end position="373"/>
    </location>
</feature>
<feature type="transmembrane region" description="Helical" evidence="6">
    <location>
        <begin position="21"/>
        <end position="38"/>
    </location>
</feature>
<sequence length="479" mass="51928">MKEIASSQKVSAAPAGARSRYPRYVFSIFFTINLLNYLDRNIFTGASNAIAKDLGLSLDQVGYIASAFFVVYTIGTIPLGLWADRAPRKNVAAFCVAIWSVATAWTSLVSSFLMLFLSRMVLGVGEAGYYPSGTALLSDFYRRDQRARVMSIWGVAQYIGIFLGFAIGGVLGGLGLWRQAFLVASLPGLLMAFLVWRVREPRRNQADEEAMLEEEGRLPSIEKEQPALPAQMTVVKESIFKQCWQLLHIKTLLVLTVVQIFAFFVLSVNVTYLPLYLQQVDTFHLSQQVTGIYSGGVIVIAGIIGNLSGGFLSDRLGRRFSGARVLICGLSFLISAPIFVVAVLARDFTVFTIFLFITVILFSIYGGPGTAATQDVVPSWLRSSAIAVTVLIAHLFGDAFAPAIIGVIATNFDPTHGQHFLHNMAGNELGHAILITCTPALVIAGIVGIVGARWLKNDVETATAIEKVGQTQLSSAAAE</sequence>
<feature type="transmembrane region" description="Helical" evidence="6">
    <location>
        <begin position="325"/>
        <end position="345"/>
    </location>
</feature>
<dbReference type="InterPro" id="IPR044770">
    <property type="entry name" value="MFS_spinster-like"/>
</dbReference>
<feature type="transmembrane region" description="Helical" evidence="6">
    <location>
        <begin position="61"/>
        <end position="83"/>
    </location>
</feature>
<proteinExistence type="predicted"/>
<dbReference type="InterPro" id="IPR011701">
    <property type="entry name" value="MFS"/>
</dbReference>
<accession>A0A402AZ47</accession>
<dbReference type="Pfam" id="PF07690">
    <property type="entry name" value="MFS_1"/>
    <property type="match status" value="1"/>
</dbReference>
<comment type="caution">
    <text evidence="8">The sequence shown here is derived from an EMBL/GenBank/DDBJ whole genome shotgun (WGS) entry which is preliminary data.</text>
</comment>
<comment type="subcellular location">
    <subcellularLocation>
        <location evidence="1">Cell membrane</location>
        <topology evidence="1">Multi-pass membrane protein</topology>
    </subcellularLocation>
</comment>
<keyword evidence="4 6" id="KW-1133">Transmembrane helix</keyword>
<reference evidence="9" key="1">
    <citation type="submission" date="2018-12" db="EMBL/GenBank/DDBJ databases">
        <title>Tengunoibacter tsumagoiensis gen. nov., sp. nov., Dictyobacter kobayashii sp. nov., D. alpinus sp. nov., and D. joshuensis sp. nov. and description of Dictyobacteraceae fam. nov. within the order Ktedonobacterales isolated from Tengu-no-mugimeshi.</title>
        <authorList>
            <person name="Wang C.M."/>
            <person name="Zheng Y."/>
            <person name="Sakai Y."/>
            <person name="Toyoda A."/>
            <person name="Minakuchi Y."/>
            <person name="Abe K."/>
            <person name="Yokota A."/>
            <person name="Yabe S."/>
        </authorList>
    </citation>
    <scope>NUCLEOTIDE SEQUENCE [LARGE SCALE GENOMIC DNA]</scope>
    <source>
        <strain evidence="9">Uno11</strain>
    </source>
</reference>
<dbReference type="CDD" id="cd17328">
    <property type="entry name" value="MFS_spinster_like"/>
    <property type="match status" value="1"/>
</dbReference>
<dbReference type="PANTHER" id="PTHR23505">
    <property type="entry name" value="SPINSTER"/>
    <property type="match status" value="1"/>
</dbReference>
<evidence type="ECO:0000313" key="9">
    <source>
        <dbReference type="Proteomes" id="UP000287188"/>
    </source>
</evidence>
<evidence type="ECO:0000259" key="7">
    <source>
        <dbReference type="PROSITE" id="PS50850"/>
    </source>
</evidence>
<dbReference type="SUPFAM" id="SSF103473">
    <property type="entry name" value="MFS general substrate transporter"/>
    <property type="match status" value="1"/>
</dbReference>